<gene>
    <name evidence="3" type="ORF">ACH46_16835</name>
    <name evidence="4" type="ORF">ACH46_19220</name>
</gene>
<accession>A0A0N7FV57</accession>
<dbReference type="KEGG" id="goq:ACH46_19220"/>
<dbReference type="InterPro" id="IPR047647">
    <property type="entry name" value="ISAs1_transpos"/>
</dbReference>
<dbReference type="AlphaFoldDB" id="A0A0N7FV57"/>
<evidence type="ECO:0000256" key="1">
    <source>
        <dbReference type="SAM" id="SignalP"/>
    </source>
</evidence>
<dbReference type="Proteomes" id="UP000063789">
    <property type="component" value="Chromosome"/>
</dbReference>
<feature type="chain" id="PRO_5044544912" evidence="1">
    <location>
        <begin position="21"/>
        <end position="333"/>
    </location>
</feature>
<name>A0A0N7FV57_9ACTN</name>
<dbReference type="Pfam" id="PF01609">
    <property type="entry name" value="DDE_Tnp_1"/>
    <property type="match status" value="1"/>
</dbReference>
<feature type="domain" description="Transposase IS4-like" evidence="2">
    <location>
        <begin position="75"/>
        <end position="303"/>
    </location>
</feature>
<keyword evidence="1" id="KW-0732">Signal</keyword>
<evidence type="ECO:0000313" key="4">
    <source>
        <dbReference type="EMBL" id="ALG86231.1"/>
    </source>
</evidence>
<protein>
    <submittedName>
        <fullName evidence="4">Transposase</fullName>
    </submittedName>
</protein>
<dbReference type="PATRIC" id="fig|1136941.3.peg.3438"/>
<dbReference type="EMBL" id="CP011853">
    <property type="protein sequence ID" value="ALG85847.1"/>
    <property type="molecule type" value="Genomic_DNA"/>
</dbReference>
<dbReference type="GO" id="GO:0006313">
    <property type="term" value="P:DNA transposition"/>
    <property type="evidence" value="ECO:0007669"/>
    <property type="project" value="InterPro"/>
</dbReference>
<dbReference type="EMBL" id="CP011853">
    <property type="protein sequence ID" value="ALG86231.1"/>
    <property type="molecule type" value="Genomic_DNA"/>
</dbReference>
<reference evidence="5" key="1">
    <citation type="submission" date="2015-06" db="EMBL/GenBank/DDBJ databases">
        <title>Complete genome sequence and metabolic analysis of phthalate degradation pathway in Gordonia sp. QH-11.</title>
        <authorList>
            <person name="Jin D."/>
            <person name="Kong X."/>
            <person name="Bai Z."/>
        </authorList>
    </citation>
    <scope>NUCLEOTIDE SEQUENCE [LARGE SCALE GENOMIC DNA]</scope>
    <source>
        <strain evidence="5">QH-11</strain>
    </source>
</reference>
<feature type="signal peptide" evidence="1">
    <location>
        <begin position="1"/>
        <end position="20"/>
    </location>
</feature>
<evidence type="ECO:0000313" key="5">
    <source>
        <dbReference type="Proteomes" id="UP000063789"/>
    </source>
</evidence>
<organism evidence="4 5">
    <name type="scientific">Gordonia phthalatica</name>
    <dbReference type="NCBI Taxonomy" id="1136941"/>
    <lineage>
        <taxon>Bacteria</taxon>
        <taxon>Bacillati</taxon>
        <taxon>Actinomycetota</taxon>
        <taxon>Actinomycetes</taxon>
        <taxon>Mycobacteriales</taxon>
        <taxon>Gordoniaceae</taxon>
        <taxon>Gordonia</taxon>
    </lineage>
</organism>
<keyword evidence="5" id="KW-1185">Reference proteome</keyword>
<dbReference type="InterPro" id="IPR002559">
    <property type="entry name" value="Transposase_11"/>
</dbReference>
<evidence type="ECO:0000313" key="3">
    <source>
        <dbReference type="EMBL" id="ALG85847.1"/>
    </source>
</evidence>
<dbReference type="PANTHER" id="PTHR30298">
    <property type="entry name" value="H REPEAT-ASSOCIATED PREDICTED TRANSPOSASE"/>
    <property type="match status" value="1"/>
</dbReference>
<sequence>MLAAAVVATLGGARSFAALAQSVASLSPAERAMLGLGDTSPEESTWRKLFARLDTDLLDAIVGSWMFARTTIRARRRVIAIDGKTVRGARTDDDRAPHLVAGLDHHFGVVLGQVCADMKSNEIPAARTLLASIDLSGTVVTADAMHTQTATAQAILDGHADYLLTVKGNMPTLHAYLKDIDWKSVPATSSVQTGHGRRVRRTIKVVDAPKWIEFPGAAQVAQIRRTATDRKTAKRTCEVVYIITSAPFTDAKPETLAEWTCGHWSIENKLHWVRDVSFGEDASKVRTGQAPRVMASLRNTAISLLRLADVTNIAAALRHHHKHADQAMKLVLT</sequence>
<dbReference type="GO" id="GO:0004803">
    <property type="term" value="F:transposase activity"/>
    <property type="evidence" value="ECO:0007669"/>
    <property type="project" value="InterPro"/>
</dbReference>
<dbReference type="PANTHER" id="PTHR30298:SF0">
    <property type="entry name" value="PROTEIN YBFL-RELATED"/>
    <property type="match status" value="1"/>
</dbReference>
<reference evidence="4 5" key="2">
    <citation type="journal article" date="2017" name="Int. J. Syst. Evol. Microbiol.">
        <title>Gordonia phthalatica sp. nov., a di-n-butyl phthalate-degrading bacterium isolated from activated sludge.</title>
        <authorList>
            <person name="Jin D."/>
            <person name="Kong X."/>
            <person name="Jia M."/>
            <person name="Yu X."/>
            <person name="Wang X."/>
            <person name="Zhuang X."/>
            <person name="Deng Y."/>
            <person name="Bai Z."/>
        </authorList>
    </citation>
    <scope>NUCLEOTIDE SEQUENCE [LARGE SCALE GENOMIC DNA]</scope>
    <source>
        <strain evidence="4 5">QH-11</strain>
    </source>
</reference>
<dbReference type="KEGG" id="goq:ACH46_16835"/>
<proteinExistence type="predicted"/>
<dbReference type="GO" id="GO:0003677">
    <property type="term" value="F:DNA binding"/>
    <property type="evidence" value="ECO:0007669"/>
    <property type="project" value="InterPro"/>
</dbReference>
<dbReference type="InterPro" id="IPR051698">
    <property type="entry name" value="Transposase_11-like"/>
</dbReference>
<dbReference type="NCBIfam" id="NF033564">
    <property type="entry name" value="transpos_ISAs1"/>
    <property type="match status" value="1"/>
</dbReference>
<evidence type="ECO:0000259" key="2">
    <source>
        <dbReference type="Pfam" id="PF01609"/>
    </source>
</evidence>